<proteinExistence type="predicted"/>
<organism evidence="1 2">
    <name type="scientific">Dentiscutata erythropus</name>
    <dbReference type="NCBI Taxonomy" id="1348616"/>
    <lineage>
        <taxon>Eukaryota</taxon>
        <taxon>Fungi</taxon>
        <taxon>Fungi incertae sedis</taxon>
        <taxon>Mucoromycota</taxon>
        <taxon>Glomeromycotina</taxon>
        <taxon>Glomeromycetes</taxon>
        <taxon>Diversisporales</taxon>
        <taxon>Gigasporaceae</taxon>
        <taxon>Dentiscutata</taxon>
    </lineage>
</organism>
<evidence type="ECO:0000313" key="2">
    <source>
        <dbReference type="Proteomes" id="UP000789405"/>
    </source>
</evidence>
<accession>A0A9N9JWK5</accession>
<protein>
    <submittedName>
        <fullName evidence="1">22085_t:CDS:1</fullName>
    </submittedName>
</protein>
<dbReference type="EMBL" id="CAJVPY010035341">
    <property type="protein sequence ID" value="CAG8800974.1"/>
    <property type="molecule type" value="Genomic_DNA"/>
</dbReference>
<gene>
    <name evidence="1" type="ORF">DERYTH_LOCUS23357</name>
</gene>
<reference evidence="1" key="1">
    <citation type="submission" date="2021-06" db="EMBL/GenBank/DDBJ databases">
        <authorList>
            <person name="Kallberg Y."/>
            <person name="Tangrot J."/>
            <person name="Rosling A."/>
        </authorList>
    </citation>
    <scope>NUCLEOTIDE SEQUENCE</scope>
    <source>
        <strain evidence="1">MA453B</strain>
    </source>
</reference>
<keyword evidence="2" id="KW-1185">Reference proteome</keyword>
<feature type="non-terminal residue" evidence="1">
    <location>
        <position position="1"/>
    </location>
</feature>
<dbReference type="Proteomes" id="UP000789405">
    <property type="component" value="Unassembled WGS sequence"/>
</dbReference>
<sequence>ENNLSTEAEFVEIENILRAIKANSGAIPDTPSQKSKTDSYC</sequence>
<evidence type="ECO:0000313" key="1">
    <source>
        <dbReference type="EMBL" id="CAG8800974.1"/>
    </source>
</evidence>
<dbReference type="AlphaFoldDB" id="A0A9N9JWK5"/>
<name>A0A9N9JWK5_9GLOM</name>
<comment type="caution">
    <text evidence="1">The sequence shown here is derived from an EMBL/GenBank/DDBJ whole genome shotgun (WGS) entry which is preliminary data.</text>
</comment>